<name>A0A383BH62_9ZZZZ</name>
<dbReference type="CDD" id="cd00063">
    <property type="entry name" value="FN3"/>
    <property type="match status" value="1"/>
</dbReference>
<dbReference type="PROSITE" id="PS50853">
    <property type="entry name" value="FN3"/>
    <property type="match status" value="1"/>
</dbReference>
<feature type="domain" description="Fibronectin type-III" evidence="1">
    <location>
        <begin position="104"/>
        <end position="212"/>
    </location>
</feature>
<feature type="non-terminal residue" evidence="2">
    <location>
        <position position="1"/>
    </location>
</feature>
<organism evidence="2">
    <name type="scientific">marine metagenome</name>
    <dbReference type="NCBI Taxonomy" id="408172"/>
    <lineage>
        <taxon>unclassified sequences</taxon>
        <taxon>metagenomes</taxon>
        <taxon>ecological metagenomes</taxon>
    </lineage>
</organism>
<dbReference type="Pfam" id="PF17963">
    <property type="entry name" value="Big_9"/>
    <property type="match status" value="1"/>
</dbReference>
<dbReference type="InterPro" id="IPR003961">
    <property type="entry name" value="FN3_dom"/>
</dbReference>
<protein>
    <recommendedName>
        <fullName evidence="1">Fibronectin type-III domain-containing protein</fullName>
    </recommendedName>
</protein>
<dbReference type="InterPro" id="IPR036116">
    <property type="entry name" value="FN3_sf"/>
</dbReference>
<accession>A0A383BH62</accession>
<sequence>PSIRPPIADASGVEDVAITFDLSAHETDVQSDAAHLTWTMAVLAGEDLLANYDTRAGGDDLLRLTPKPNVFGTVSLEFTLTDGNGATATQTASATWQPMPDAPKVSAPRPADDMVDVPTSVALSWSASDPDPNDKLQFTVVFSEARKWWRVAGSDPPQTVIAHDTEAPSVLLTDLAEQEEYFWQVTVIDATGLTATGPVWSFSTATDESPPRVLRKVIVAGVTHAEATIQWRSNELTTGVVQVSSS</sequence>
<feature type="non-terminal residue" evidence="2">
    <location>
        <position position="246"/>
    </location>
</feature>
<dbReference type="InterPro" id="IPR013783">
    <property type="entry name" value="Ig-like_fold"/>
</dbReference>
<proteinExistence type="predicted"/>
<evidence type="ECO:0000313" key="2">
    <source>
        <dbReference type="EMBL" id="SVE19209.1"/>
    </source>
</evidence>
<dbReference type="Gene3D" id="2.60.40.10">
    <property type="entry name" value="Immunoglobulins"/>
    <property type="match status" value="1"/>
</dbReference>
<dbReference type="EMBL" id="UINC01200359">
    <property type="protein sequence ID" value="SVE19209.1"/>
    <property type="molecule type" value="Genomic_DNA"/>
</dbReference>
<evidence type="ECO:0000259" key="1">
    <source>
        <dbReference type="PROSITE" id="PS50853"/>
    </source>
</evidence>
<dbReference type="AlphaFoldDB" id="A0A383BH62"/>
<reference evidence="2" key="1">
    <citation type="submission" date="2018-05" db="EMBL/GenBank/DDBJ databases">
        <authorList>
            <person name="Lanie J.A."/>
            <person name="Ng W.-L."/>
            <person name="Kazmierczak K.M."/>
            <person name="Andrzejewski T.M."/>
            <person name="Davidsen T.M."/>
            <person name="Wayne K.J."/>
            <person name="Tettelin H."/>
            <person name="Glass J.I."/>
            <person name="Rusch D."/>
            <person name="Podicherti R."/>
            <person name="Tsui H.-C.T."/>
            <person name="Winkler M.E."/>
        </authorList>
    </citation>
    <scope>NUCLEOTIDE SEQUENCE</scope>
</reference>
<gene>
    <name evidence="2" type="ORF">METZ01_LOCUS472063</name>
</gene>
<dbReference type="SUPFAM" id="SSF49265">
    <property type="entry name" value="Fibronectin type III"/>
    <property type="match status" value="1"/>
</dbReference>